<dbReference type="Pfam" id="PF10369">
    <property type="entry name" value="ALS_ss_C"/>
    <property type="match status" value="1"/>
</dbReference>
<dbReference type="GO" id="GO:0009097">
    <property type="term" value="P:isoleucine biosynthetic process"/>
    <property type="evidence" value="ECO:0007669"/>
    <property type="project" value="UniProtKB-UniRule"/>
</dbReference>
<reference evidence="11" key="1">
    <citation type="submission" date="2016-01" db="EMBL/GenBank/DDBJ databases">
        <authorList>
            <person name="Mitreva M."/>
            <person name="Pepin K.H."/>
            <person name="Mihindukulasuriya K.A."/>
            <person name="Fulton R."/>
            <person name="Fronick C."/>
            <person name="O'Laughlin M."/>
            <person name="Miner T."/>
            <person name="Herter B."/>
            <person name="Rosa B.A."/>
            <person name="Cordes M."/>
            <person name="Tomlinson C."/>
            <person name="Wollam A."/>
            <person name="Palsikar V.B."/>
            <person name="Mardis E.R."/>
            <person name="Wilson R.K."/>
        </authorList>
    </citation>
    <scope>NUCLEOTIDE SEQUENCE [LARGE SCALE GENOMIC DNA]</scope>
    <source>
        <strain evidence="11">MJR8151</strain>
    </source>
</reference>
<dbReference type="NCBIfam" id="NF008864">
    <property type="entry name" value="PRK11895.1"/>
    <property type="match status" value="1"/>
</dbReference>
<comment type="pathway">
    <text evidence="1 8">Amino-acid biosynthesis; L-isoleucine biosynthesis; L-isoleucine from 2-oxobutanoate: step 1/4.</text>
</comment>
<gene>
    <name evidence="10" type="ORF">HMPREF3200_00179</name>
</gene>
<evidence type="ECO:0000256" key="4">
    <source>
        <dbReference type="ARBA" id="ARBA00011744"/>
    </source>
</evidence>
<dbReference type="AlphaFoldDB" id="A0A133KHV5"/>
<keyword evidence="11" id="KW-1185">Reference proteome</keyword>
<dbReference type="EC" id="2.2.1.6" evidence="8"/>
<comment type="similarity">
    <text evidence="3 8">Belongs to the acetolactate synthase small subunit family.</text>
</comment>
<dbReference type="PATRIC" id="fig|33036.3.peg.182"/>
<comment type="pathway">
    <text evidence="2 8">Amino-acid biosynthesis; L-valine biosynthesis; L-valine from pyruvate: step 1/4.</text>
</comment>
<dbReference type="PANTHER" id="PTHR30239:SF0">
    <property type="entry name" value="ACETOLACTATE SYNTHASE SMALL SUBUNIT 1, CHLOROPLASTIC"/>
    <property type="match status" value="1"/>
</dbReference>
<dbReference type="Gene3D" id="3.30.70.260">
    <property type="match status" value="1"/>
</dbReference>
<dbReference type="UniPathway" id="UPA00047">
    <property type="reaction ID" value="UER00055"/>
</dbReference>
<dbReference type="OrthoDB" id="9787365at2"/>
<sequence>MKNLSTINVFVHNNAGILTRISSIFSRRGFNIESINAAVSSDDNKTRIIATISEDPDMVRQVVNQIEKLEDVIDLEIMDNENFISREMLLVKLKIHSSDYLELNALTSLYKAKIIDYSSDNLFLEMTGYKNNLDDFLKIISKYQVEDVIRTGITGIKRN</sequence>
<dbReference type="InterPro" id="IPR019455">
    <property type="entry name" value="Acetolactate_synth_ssu_C"/>
</dbReference>
<keyword evidence="5 8" id="KW-0028">Amino-acid biosynthesis</keyword>
<evidence type="ECO:0000256" key="8">
    <source>
        <dbReference type="RuleBase" id="RU368092"/>
    </source>
</evidence>
<dbReference type="PROSITE" id="PS51671">
    <property type="entry name" value="ACT"/>
    <property type="match status" value="1"/>
</dbReference>
<dbReference type="NCBIfam" id="TIGR00119">
    <property type="entry name" value="acolac_sm"/>
    <property type="match status" value="1"/>
</dbReference>
<dbReference type="InterPro" id="IPR045865">
    <property type="entry name" value="ACT-like_dom_sf"/>
</dbReference>
<dbReference type="GO" id="GO:0009099">
    <property type="term" value="P:L-valine biosynthetic process"/>
    <property type="evidence" value="ECO:0007669"/>
    <property type="project" value="UniProtKB-UniRule"/>
</dbReference>
<evidence type="ECO:0000256" key="7">
    <source>
        <dbReference type="ARBA" id="ARBA00048670"/>
    </source>
</evidence>
<evidence type="ECO:0000256" key="2">
    <source>
        <dbReference type="ARBA" id="ARBA00005025"/>
    </source>
</evidence>
<dbReference type="InterPro" id="IPR027271">
    <property type="entry name" value="Acetolactate_synth/TF_NikR_C"/>
</dbReference>
<dbReference type="InterPro" id="IPR039557">
    <property type="entry name" value="AHAS_ACT"/>
</dbReference>
<feature type="domain" description="ACT" evidence="9">
    <location>
        <begin position="6"/>
        <end position="80"/>
    </location>
</feature>
<comment type="catalytic activity">
    <reaction evidence="7 8">
        <text>2 pyruvate + H(+) = (2S)-2-acetolactate + CO2</text>
        <dbReference type="Rhea" id="RHEA:25249"/>
        <dbReference type="ChEBI" id="CHEBI:15361"/>
        <dbReference type="ChEBI" id="CHEBI:15378"/>
        <dbReference type="ChEBI" id="CHEBI:16526"/>
        <dbReference type="ChEBI" id="CHEBI:58476"/>
        <dbReference type="EC" id="2.2.1.6"/>
    </reaction>
</comment>
<organism evidence="10 11">
    <name type="scientific">Anaerococcus tetradius</name>
    <dbReference type="NCBI Taxonomy" id="33036"/>
    <lineage>
        <taxon>Bacteria</taxon>
        <taxon>Bacillati</taxon>
        <taxon>Bacillota</taxon>
        <taxon>Tissierellia</taxon>
        <taxon>Tissierellales</taxon>
        <taxon>Peptoniphilaceae</taxon>
        <taxon>Anaerococcus</taxon>
    </lineage>
</organism>
<evidence type="ECO:0000259" key="9">
    <source>
        <dbReference type="PROSITE" id="PS51671"/>
    </source>
</evidence>
<keyword evidence="6 8" id="KW-0100">Branched-chain amino acid biosynthesis</keyword>
<evidence type="ECO:0000256" key="1">
    <source>
        <dbReference type="ARBA" id="ARBA00004974"/>
    </source>
</evidence>
<keyword evidence="8" id="KW-0808">Transferase</keyword>
<comment type="caution">
    <text evidence="10">The sequence shown here is derived from an EMBL/GenBank/DDBJ whole genome shotgun (WGS) entry which is preliminary data.</text>
</comment>
<dbReference type="InterPro" id="IPR002912">
    <property type="entry name" value="ACT_dom"/>
</dbReference>
<dbReference type="UniPathway" id="UPA00049">
    <property type="reaction ID" value="UER00059"/>
</dbReference>
<dbReference type="CDD" id="cd04878">
    <property type="entry name" value="ACT_AHAS"/>
    <property type="match status" value="1"/>
</dbReference>
<dbReference type="GO" id="GO:0005829">
    <property type="term" value="C:cytosol"/>
    <property type="evidence" value="ECO:0007669"/>
    <property type="project" value="TreeGrafter"/>
</dbReference>
<dbReference type="Pfam" id="PF22629">
    <property type="entry name" value="ACT_AHAS_ss"/>
    <property type="match status" value="1"/>
</dbReference>
<dbReference type="GO" id="GO:1990610">
    <property type="term" value="F:acetolactate synthase regulator activity"/>
    <property type="evidence" value="ECO:0007669"/>
    <property type="project" value="UniProtKB-UniRule"/>
</dbReference>
<comment type="function">
    <text evidence="8">Catalyzes the conversion of 2 pyruvate molecules into acetolactate in the first common step of the biosynthetic pathway of the branched-amino acids such as leucine, isoleucine, and valine.</text>
</comment>
<evidence type="ECO:0000256" key="3">
    <source>
        <dbReference type="ARBA" id="ARBA00006341"/>
    </source>
</evidence>
<dbReference type="InterPro" id="IPR054480">
    <property type="entry name" value="AHAS_small-like_ACT"/>
</dbReference>
<dbReference type="Gene3D" id="3.30.70.1150">
    <property type="entry name" value="ACT-like. Chain A, domain 2"/>
    <property type="match status" value="1"/>
</dbReference>
<dbReference type="Proteomes" id="UP000070383">
    <property type="component" value="Unassembled WGS sequence"/>
</dbReference>
<proteinExistence type="inferred from homology"/>
<dbReference type="EMBL" id="LRPM01000005">
    <property type="protein sequence ID" value="KWZ79121.1"/>
    <property type="molecule type" value="Genomic_DNA"/>
</dbReference>
<dbReference type="RefSeq" id="WP_004836635.1">
    <property type="nucleotide sequence ID" value="NZ_CAMPNK010000046.1"/>
</dbReference>
<dbReference type="STRING" id="33036.HMPREF3200_00179"/>
<accession>A0A133KHV5</accession>
<evidence type="ECO:0000313" key="10">
    <source>
        <dbReference type="EMBL" id="KWZ79121.1"/>
    </source>
</evidence>
<comment type="subunit">
    <text evidence="4 8">Dimer of large and small chains.</text>
</comment>
<name>A0A133KHV5_9FIRM</name>
<dbReference type="PANTHER" id="PTHR30239">
    <property type="entry name" value="ACETOLACTATE SYNTHASE SMALL SUBUNIT"/>
    <property type="match status" value="1"/>
</dbReference>
<evidence type="ECO:0000256" key="6">
    <source>
        <dbReference type="ARBA" id="ARBA00023304"/>
    </source>
</evidence>
<dbReference type="SUPFAM" id="SSF55021">
    <property type="entry name" value="ACT-like"/>
    <property type="match status" value="2"/>
</dbReference>
<evidence type="ECO:0000256" key="5">
    <source>
        <dbReference type="ARBA" id="ARBA00022605"/>
    </source>
</evidence>
<evidence type="ECO:0000313" key="11">
    <source>
        <dbReference type="Proteomes" id="UP000070383"/>
    </source>
</evidence>
<protein>
    <recommendedName>
        <fullName evidence="8">Acetolactate synthase small subunit</fullName>
        <shortName evidence="8">AHAS</shortName>
        <shortName evidence="8">ALS</shortName>
        <ecNumber evidence="8">2.2.1.6</ecNumber>
    </recommendedName>
    <alternativeName>
        <fullName evidence="8">Acetohydroxy-acid synthase small subunit</fullName>
    </alternativeName>
</protein>
<dbReference type="GO" id="GO:0003984">
    <property type="term" value="F:acetolactate synthase activity"/>
    <property type="evidence" value="ECO:0007669"/>
    <property type="project" value="UniProtKB-UniRule"/>
</dbReference>
<dbReference type="InterPro" id="IPR004789">
    <property type="entry name" value="Acetalactate_synth_ssu"/>
</dbReference>